<protein>
    <submittedName>
        <fullName evidence="8">Family 43 glycosylhydrolase</fullName>
    </submittedName>
</protein>
<sequence length="498" mass="53161">MRLLRLLALLVVGLLAAAVVGPAGAAACPPSRQNTLRNPLVLNTADPQISYQNGFYYLLRTEGSGVSIIQSASITGLSTATPHRVWTGSADAASRCCDIWAPELHRINGKWYVYYTADDGNIDHHNMYAIEADTTDPLGTYHFKGQLSSGSFSIDGSILQQPDGSLYLLYSKADSLNVNSLVIAPMSNPWTTSGPPVALSRPTNSWETHIRPVNEGPTVLRHKGKLFIVFSVSACESPDYSLAMLTFTGSNVLDPASWTKSTTPVFTRSDTNWVFGPGHNSFFTSPDGTEIWNAYHAVTSSNGSVVGNCGGDRSTRVQKVNWNADGTPNFGVPAASWQSMPLPSGDPGAATVATGTYRLTPQNSTSTGLDVSGCTSANATAVDIATYQGLACQQWRIRYGGNGSYTITARNSGYPLGTAGCQTARASTVDVHRAQPGDCQSWYLDPVGDGSYRVTNRLTGQVLDIGGCSGVSGTRTDIWPYWAATTGTCQQWSLQRIA</sequence>
<dbReference type="InterPro" id="IPR035992">
    <property type="entry name" value="Ricin_B-like_lectins"/>
</dbReference>
<evidence type="ECO:0000256" key="1">
    <source>
        <dbReference type="ARBA" id="ARBA00009865"/>
    </source>
</evidence>
<keyword evidence="2 6" id="KW-0732">Signal</keyword>
<gene>
    <name evidence="8" type="ORF">GCM10009765_38440</name>
</gene>
<evidence type="ECO:0000256" key="4">
    <source>
        <dbReference type="ARBA" id="ARBA00023295"/>
    </source>
</evidence>
<dbReference type="CDD" id="cd18820">
    <property type="entry name" value="GH43_LbAraf43-like"/>
    <property type="match status" value="1"/>
</dbReference>
<dbReference type="EMBL" id="BAAANY010000013">
    <property type="protein sequence ID" value="GAA1685477.1"/>
    <property type="molecule type" value="Genomic_DNA"/>
</dbReference>
<dbReference type="PROSITE" id="PS51257">
    <property type="entry name" value="PROKAR_LIPOPROTEIN"/>
    <property type="match status" value="1"/>
</dbReference>
<dbReference type="InterPro" id="IPR000772">
    <property type="entry name" value="Ricin_B_lectin"/>
</dbReference>
<dbReference type="PANTHER" id="PTHR43817:SF1">
    <property type="entry name" value="HYDROLASE, FAMILY 43, PUTATIVE (AFU_ORTHOLOGUE AFUA_3G01660)-RELATED"/>
    <property type="match status" value="1"/>
</dbReference>
<organism evidence="8 9">
    <name type="scientific">Fodinicola feengrottensis</name>
    <dbReference type="NCBI Taxonomy" id="435914"/>
    <lineage>
        <taxon>Bacteria</taxon>
        <taxon>Bacillati</taxon>
        <taxon>Actinomycetota</taxon>
        <taxon>Actinomycetes</taxon>
        <taxon>Mycobacteriales</taxon>
        <taxon>Fodinicola</taxon>
    </lineage>
</organism>
<evidence type="ECO:0000256" key="2">
    <source>
        <dbReference type="ARBA" id="ARBA00022729"/>
    </source>
</evidence>
<feature type="domain" description="Ricin B lectin" evidence="7">
    <location>
        <begin position="391"/>
        <end position="479"/>
    </location>
</feature>
<evidence type="ECO:0000256" key="3">
    <source>
        <dbReference type="ARBA" id="ARBA00022801"/>
    </source>
</evidence>
<accession>A0ABN2HCA4</accession>
<evidence type="ECO:0000256" key="5">
    <source>
        <dbReference type="RuleBase" id="RU361187"/>
    </source>
</evidence>
<evidence type="ECO:0000256" key="6">
    <source>
        <dbReference type="SAM" id="SignalP"/>
    </source>
</evidence>
<feature type="chain" id="PRO_5046099894" evidence="6">
    <location>
        <begin position="26"/>
        <end position="498"/>
    </location>
</feature>
<dbReference type="PROSITE" id="PS50231">
    <property type="entry name" value="RICIN_B_LECTIN"/>
    <property type="match status" value="1"/>
</dbReference>
<feature type="signal peptide" evidence="6">
    <location>
        <begin position="1"/>
        <end position="25"/>
    </location>
</feature>
<keyword evidence="3 5" id="KW-0378">Hydrolase</keyword>
<comment type="caution">
    <text evidence="8">The sequence shown here is derived from an EMBL/GenBank/DDBJ whole genome shotgun (WGS) entry which is preliminary data.</text>
</comment>
<evidence type="ECO:0000313" key="8">
    <source>
        <dbReference type="EMBL" id="GAA1685477.1"/>
    </source>
</evidence>
<dbReference type="Proteomes" id="UP001500618">
    <property type="component" value="Unassembled WGS sequence"/>
</dbReference>
<dbReference type="SUPFAM" id="SSF50370">
    <property type="entry name" value="Ricin B-like lectins"/>
    <property type="match status" value="1"/>
</dbReference>
<dbReference type="SUPFAM" id="SSF75005">
    <property type="entry name" value="Arabinanase/levansucrase/invertase"/>
    <property type="match status" value="1"/>
</dbReference>
<evidence type="ECO:0000259" key="7">
    <source>
        <dbReference type="Pfam" id="PF14200"/>
    </source>
</evidence>
<name>A0ABN2HCA4_9ACTN</name>
<dbReference type="Pfam" id="PF14200">
    <property type="entry name" value="RicinB_lectin_2"/>
    <property type="match status" value="1"/>
</dbReference>
<evidence type="ECO:0000313" key="9">
    <source>
        <dbReference type="Proteomes" id="UP001500618"/>
    </source>
</evidence>
<dbReference type="Pfam" id="PF04616">
    <property type="entry name" value="Glyco_hydro_43"/>
    <property type="match status" value="1"/>
</dbReference>
<dbReference type="InterPro" id="IPR006710">
    <property type="entry name" value="Glyco_hydro_43"/>
</dbReference>
<reference evidence="8 9" key="1">
    <citation type="journal article" date="2019" name="Int. J. Syst. Evol. Microbiol.">
        <title>The Global Catalogue of Microorganisms (GCM) 10K type strain sequencing project: providing services to taxonomists for standard genome sequencing and annotation.</title>
        <authorList>
            <consortium name="The Broad Institute Genomics Platform"/>
            <consortium name="The Broad Institute Genome Sequencing Center for Infectious Disease"/>
            <person name="Wu L."/>
            <person name="Ma J."/>
        </authorList>
    </citation>
    <scope>NUCLEOTIDE SEQUENCE [LARGE SCALE GENOMIC DNA]</scope>
    <source>
        <strain evidence="8 9">JCM 14718</strain>
    </source>
</reference>
<keyword evidence="4 5" id="KW-0326">Glycosidase</keyword>
<dbReference type="Gene3D" id="2.115.10.20">
    <property type="entry name" value="Glycosyl hydrolase domain, family 43"/>
    <property type="match status" value="1"/>
</dbReference>
<dbReference type="Gene3D" id="2.80.10.50">
    <property type="match status" value="1"/>
</dbReference>
<comment type="similarity">
    <text evidence="1 5">Belongs to the glycosyl hydrolase 43 family.</text>
</comment>
<dbReference type="InterPro" id="IPR023296">
    <property type="entry name" value="Glyco_hydro_beta-prop_sf"/>
</dbReference>
<dbReference type="RefSeq" id="WP_344311613.1">
    <property type="nucleotide sequence ID" value="NZ_BAAANY010000013.1"/>
</dbReference>
<keyword evidence="9" id="KW-1185">Reference proteome</keyword>
<dbReference type="CDD" id="cd00161">
    <property type="entry name" value="beta-trefoil_Ricin-like"/>
    <property type="match status" value="1"/>
</dbReference>
<dbReference type="PANTHER" id="PTHR43817">
    <property type="entry name" value="GLYCOSYL HYDROLASE"/>
    <property type="match status" value="1"/>
</dbReference>
<proteinExistence type="inferred from homology"/>